<dbReference type="Pfam" id="PF01895">
    <property type="entry name" value="PhoU"/>
    <property type="match status" value="2"/>
</dbReference>
<evidence type="ECO:0000256" key="3">
    <source>
        <dbReference type="ARBA" id="ARBA00011738"/>
    </source>
</evidence>
<dbReference type="FunFam" id="1.20.58.220:FF:000004">
    <property type="entry name" value="Phosphate-specific transport system accessory protein PhoU"/>
    <property type="match status" value="1"/>
</dbReference>
<keyword evidence="6 8" id="KW-0592">Phosphate transport</keyword>
<dbReference type="InterPro" id="IPR026022">
    <property type="entry name" value="PhoU_dom"/>
</dbReference>
<organism evidence="11 12">
    <name type="scientific">Ferruginivarius sediminum</name>
    <dbReference type="NCBI Taxonomy" id="2661937"/>
    <lineage>
        <taxon>Bacteria</taxon>
        <taxon>Pseudomonadati</taxon>
        <taxon>Pseudomonadota</taxon>
        <taxon>Alphaproteobacteria</taxon>
        <taxon>Rhodospirillales</taxon>
        <taxon>Rhodospirillaceae</taxon>
        <taxon>Ferruginivarius</taxon>
    </lineage>
</organism>
<dbReference type="EMBL" id="QPMH01000003">
    <property type="protein sequence ID" value="RDD63097.1"/>
    <property type="molecule type" value="Genomic_DNA"/>
</dbReference>
<evidence type="ECO:0000256" key="4">
    <source>
        <dbReference type="ARBA" id="ARBA00022448"/>
    </source>
</evidence>
<feature type="domain" description="PhoU" evidence="10">
    <location>
        <begin position="128"/>
        <end position="212"/>
    </location>
</feature>
<keyword evidence="12" id="KW-1185">Reference proteome</keyword>
<dbReference type="InterPro" id="IPR038078">
    <property type="entry name" value="PhoU-like_sf"/>
</dbReference>
<evidence type="ECO:0000313" key="12">
    <source>
        <dbReference type="Proteomes" id="UP000253941"/>
    </source>
</evidence>
<dbReference type="PANTHER" id="PTHR42930">
    <property type="entry name" value="PHOSPHATE-SPECIFIC TRANSPORT SYSTEM ACCESSORY PROTEIN PHOU"/>
    <property type="match status" value="1"/>
</dbReference>
<sequence>MARQQHEHIVKSFDEQLKSVNQQIARMGGLAESQLASAVEALVKRDSDLAGRVVNADTGLDNLEHDVEEAVVRILALRQPVATDLRDIIAAFKIASDTERIGDYAVNVAKRALALNQMPPVQPVYTVPRMARLVQSIVKDTFDAYVERDAEKAIDVWHRDEEVDEMYTSLFRELLTYMMEDPRSITPGTHLLFIAKNIERIGDHATNIAETVHYLVTGEYIEGGRPKGDTSSYAVMEPPRPDEDGNGGDDE</sequence>
<feature type="region of interest" description="Disordered" evidence="9">
    <location>
        <begin position="226"/>
        <end position="251"/>
    </location>
</feature>
<comment type="caution">
    <text evidence="11">The sequence shown here is derived from an EMBL/GenBank/DDBJ whole genome shotgun (WGS) entry which is preliminary data.</text>
</comment>
<keyword evidence="5 8" id="KW-0963">Cytoplasm</keyword>
<keyword evidence="4 8" id="KW-0813">Transport</keyword>
<dbReference type="Gene3D" id="1.20.58.220">
    <property type="entry name" value="Phosphate transport system protein phou homolog 2, domain 2"/>
    <property type="match status" value="2"/>
</dbReference>
<comment type="similarity">
    <text evidence="2 8">Belongs to the PhoU family.</text>
</comment>
<name>A0A369TG50_9PROT</name>
<evidence type="ECO:0000313" key="11">
    <source>
        <dbReference type="EMBL" id="RDD63097.1"/>
    </source>
</evidence>
<gene>
    <name evidence="11" type="primary">phoU</name>
    <name evidence="11" type="ORF">DRB17_04825</name>
</gene>
<evidence type="ECO:0000256" key="9">
    <source>
        <dbReference type="SAM" id="MobiDB-lite"/>
    </source>
</evidence>
<dbReference type="SUPFAM" id="SSF109755">
    <property type="entry name" value="PhoU-like"/>
    <property type="match status" value="1"/>
</dbReference>
<dbReference type="Proteomes" id="UP000253941">
    <property type="component" value="Unassembled WGS sequence"/>
</dbReference>
<evidence type="ECO:0000256" key="7">
    <source>
        <dbReference type="ARBA" id="ARBA00056181"/>
    </source>
</evidence>
<evidence type="ECO:0000256" key="1">
    <source>
        <dbReference type="ARBA" id="ARBA00004496"/>
    </source>
</evidence>
<comment type="subunit">
    <text evidence="3 8">Homodimer.</text>
</comment>
<dbReference type="GO" id="GO:0005737">
    <property type="term" value="C:cytoplasm"/>
    <property type="evidence" value="ECO:0007669"/>
    <property type="project" value="UniProtKB-SubCell"/>
</dbReference>
<accession>A0A369TG50</accession>
<proteinExistence type="inferred from homology"/>
<feature type="domain" description="PhoU" evidence="10">
    <location>
        <begin position="24"/>
        <end position="111"/>
    </location>
</feature>
<dbReference type="AlphaFoldDB" id="A0A369TG50"/>
<protein>
    <recommendedName>
        <fullName evidence="8">Phosphate-specific transport system accessory protein PhoU</fullName>
    </recommendedName>
</protein>
<dbReference type="PANTHER" id="PTHR42930:SF3">
    <property type="entry name" value="PHOSPHATE-SPECIFIC TRANSPORT SYSTEM ACCESSORY PROTEIN PHOU"/>
    <property type="match status" value="1"/>
</dbReference>
<evidence type="ECO:0000256" key="5">
    <source>
        <dbReference type="ARBA" id="ARBA00022490"/>
    </source>
</evidence>
<dbReference type="InterPro" id="IPR028366">
    <property type="entry name" value="PhoU"/>
</dbReference>
<comment type="function">
    <text evidence="7 8">Plays a role in the regulation of phosphate uptake.</text>
</comment>
<dbReference type="NCBIfam" id="TIGR02135">
    <property type="entry name" value="phoU_full"/>
    <property type="match status" value="1"/>
</dbReference>
<dbReference type="RefSeq" id="WP_114581047.1">
    <property type="nucleotide sequence ID" value="NZ_QPMH01000003.1"/>
</dbReference>
<dbReference type="GO" id="GO:0030643">
    <property type="term" value="P:intracellular phosphate ion homeostasis"/>
    <property type="evidence" value="ECO:0007669"/>
    <property type="project" value="InterPro"/>
</dbReference>
<evidence type="ECO:0000256" key="6">
    <source>
        <dbReference type="ARBA" id="ARBA00022592"/>
    </source>
</evidence>
<comment type="subcellular location">
    <subcellularLocation>
        <location evidence="1 8">Cytoplasm</location>
    </subcellularLocation>
</comment>
<dbReference type="GO" id="GO:0045936">
    <property type="term" value="P:negative regulation of phosphate metabolic process"/>
    <property type="evidence" value="ECO:0007669"/>
    <property type="project" value="InterPro"/>
</dbReference>
<evidence type="ECO:0000259" key="10">
    <source>
        <dbReference type="Pfam" id="PF01895"/>
    </source>
</evidence>
<dbReference type="GO" id="GO:0006817">
    <property type="term" value="P:phosphate ion transport"/>
    <property type="evidence" value="ECO:0007669"/>
    <property type="project" value="UniProtKB-KW"/>
</dbReference>
<dbReference type="PIRSF" id="PIRSF003107">
    <property type="entry name" value="PhoU"/>
    <property type="match status" value="1"/>
</dbReference>
<reference evidence="11 12" key="1">
    <citation type="submission" date="2018-07" db="EMBL/GenBank/DDBJ databases">
        <title>Venubactetium sediminum gen. nov., sp. nov., isolated from a marine solar saltern.</title>
        <authorList>
            <person name="Wang S."/>
        </authorList>
    </citation>
    <scope>NUCLEOTIDE SEQUENCE [LARGE SCALE GENOMIC DNA]</scope>
    <source>
        <strain evidence="11 12">WD2A32</strain>
    </source>
</reference>
<evidence type="ECO:0000256" key="2">
    <source>
        <dbReference type="ARBA" id="ARBA00008107"/>
    </source>
</evidence>
<evidence type="ECO:0000256" key="8">
    <source>
        <dbReference type="PIRNR" id="PIRNR003107"/>
    </source>
</evidence>